<keyword evidence="3" id="KW-1185">Reference proteome</keyword>
<evidence type="ECO:0008006" key="4">
    <source>
        <dbReference type="Google" id="ProtNLM"/>
    </source>
</evidence>
<sequence>MKLIVLLGMLLVCAWASANIKPLKSDPTQPKVTDVKTAKGVDRQSANITWQLQAITLSEFQRNAIINGEVVQEGQRISQTTVVERIEVGRVVIRQNGRRTILSLDNADIKKPAGS</sequence>
<dbReference type="OrthoDB" id="9920766at2"/>
<evidence type="ECO:0000313" key="3">
    <source>
        <dbReference type="Proteomes" id="UP000244441"/>
    </source>
</evidence>
<feature type="chain" id="PRO_5015565159" description="MSHA biogenesis protein MshK" evidence="1">
    <location>
        <begin position="19"/>
        <end position="115"/>
    </location>
</feature>
<proteinExistence type="predicted"/>
<protein>
    <recommendedName>
        <fullName evidence="4">MSHA biogenesis protein MshK</fullName>
    </recommendedName>
</protein>
<reference evidence="2 3" key="1">
    <citation type="submission" date="2018-01" db="EMBL/GenBank/DDBJ databases">
        <title>Genome sequence of a Cantenovulum-like bacteria.</title>
        <authorList>
            <person name="Tan W.R."/>
            <person name="Lau N.-S."/>
            <person name="Go F."/>
            <person name="Amirul A.-A.A."/>
        </authorList>
    </citation>
    <scope>NUCLEOTIDE SEQUENCE [LARGE SCALE GENOMIC DNA]</scope>
    <source>
        <strain evidence="2 3">CCB-QB4</strain>
    </source>
</reference>
<accession>A0A2S0VX71</accession>
<dbReference type="AlphaFoldDB" id="A0A2S0VX71"/>
<organism evidence="2 3">
    <name type="scientific">Saccharobesus litoralis</name>
    <dbReference type="NCBI Taxonomy" id="2172099"/>
    <lineage>
        <taxon>Bacteria</taxon>
        <taxon>Pseudomonadati</taxon>
        <taxon>Pseudomonadota</taxon>
        <taxon>Gammaproteobacteria</taxon>
        <taxon>Alteromonadales</taxon>
        <taxon>Alteromonadaceae</taxon>
        <taxon>Saccharobesus</taxon>
    </lineage>
</organism>
<name>A0A2S0VX71_9ALTE</name>
<keyword evidence="1" id="KW-0732">Signal</keyword>
<dbReference type="KEGG" id="cate:C2869_21520"/>
<evidence type="ECO:0000313" key="2">
    <source>
        <dbReference type="EMBL" id="AWB68819.1"/>
    </source>
</evidence>
<gene>
    <name evidence="2" type="ORF">C2869_21520</name>
</gene>
<dbReference type="RefSeq" id="WP_108604872.1">
    <property type="nucleotide sequence ID" value="NZ_CP026604.1"/>
</dbReference>
<evidence type="ECO:0000256" key="1">
    <source>
        <dbReference type="SAM" id="SignalP"/>
    </source>
</evidence>
<dbReference type="Proteomes" id="UP000244441">
    <property type="component" value="Chromosome"/>
</dbReference>
<dbReference type="EMBL" id="CP026604">
    <property type="protein sequence ID" value="AWB68819.1"/>
    <property type="molecule type" value="Genomic_DNA"/>
</dbReference>
<feature type="signal peptide" evidence="1">
    <location>
        <begin position="1"/>
        <end position="18"/>
    </location>
</feature>